<evidence type="ECO:0000256" key="12">
    <source>
        <dbReference type="PROSITE-ProRule" id="PRU00282"/>
    </source>
</evidence>
<dbReference type="Gene3D" id="1.50.40.10">
    <property type="entry name" value="Mitochondrial carrier domain"/>
    <property type="match status" value="1"/>
</dbReference>
<evidence type="ECO:0000256" key="5">
    <source>
        <dbReference type="ARBA" id="ARBA00022692"/>
    </source>
</evidence>
<dbReference type="SUPFAM" id="SSF103506">
    <property type="entry name" value="Mitochondrial carrier"/>
    <property type="match status" value="1"/>
</dbReference>
<comment type="subcellular location">
    <subcellularLocation>
        <location evidence="1">Membrane</location>
        <topology evidence="1">Multi-pass membrane protein</topology>
    </subcellularLocation>
    <subcellularLocation>
        <location evidence="2">Mitochondrion inner membrane</location>
    </subcellularLocation>
</comment>
<dbReference type="AlphaFoldDB" id="A0ABD0VPN3"/>
<dbReference type="FunFam" id="1.50.40.10:FF:000019">
    <property type="entry name" value="Mitochondrial uncoupling protein 1"/>
    <property type="match status" value="1"/>
</dbReference>
<evidence type="ECO:0000256" key="7">
    <source>
        <dbReference type="ARBA" id="ARBA00022792"/>
    </source>
</evidence>
<feature type="repeat" description="Solcar" evidence="12">
    <location>
        <begin position="114"/>
        <end position="205"/>
    </location>
</feature>
<dbReference type="PRINTS" id="PR00784">
    <property type="entry name" value="MTUNCOUPLING"/>
</dbReference>
<dbReference type="InterPro" id="IPR002067">
    <property type="entry name" value="MCP"/>
</dbReference>
<dbReference type="GO" id="GO:0005743">
    <property type="term" value="C:mitochondrial inner membrane"/>
    <property type="evidence" value="ECO:0007669"/>
    <property type="project" value="UniProtKB-SubCell"/>
</dbReference>
<dbReference type="Pfam" id="PF00153">
    <property type="entry name" value="Mito_carr"/>
    <property type="match status" value="3"/>
</dbReference>
<keyword evidence="4 13" id="KW-0813">Transport</keyword>
<evidence type="ECO:0000313" key="14">
    <source>
        <dbReference type="EMBL" id="KAL0927010.1"/>
    </source>
</evidence>
<protein>
    <recommendedName>
        <fullName evidence="16">Uncoupling protein</fullName>
    </recommendedName>
</protein>
<keyword evidence="9" id="KW-0346">Stress response</keyword>
<evidence type="ECO:0000313" key="15">
    <source>
        <dbReference type="Proteomes" id="UP001552299"/>
    </source>
</evidence>
<dbReference type="Proteomes" id="UP001552299">
    <property type="component" value="Unassembled WGS sequence"/>
</dbReference>
<dbReference type="GO" id="GO:0015171">
    <property type="term" value="F:amino acid transmembrane transporter activity"/>
    <property type="evidence" value="ECO:0007669"/>
    <property type="project" value="UniProtKB-ARBA"/>
</dbReference>
<keyword evidence="6" id="KW-0677">Repeat</keyword>
<organism evidence="14 15">
    <name type="scientific">Dendrobium thyrsiflorum</name>
    <name type="common">Pinecone-like raceme dendrobium</name>
    <name type="synonym">Orchid</name>
    <dbReference type="NCBI Taxonomy" id="117978"/>
    <lineage>
        <taxon>Eukaryota</taxon>
        <taxon>Viridiplantae</taxon>
        <taxon>Streptophyta</taxon>
        <taxon>Embryophyta</taxon>
        <taxon>Tracheophyta</taxon>
        <taxon>Spermatophyta</taxon>
        <taxon>Magnoliopsida</taxon>
        <taxon>Liliopsida</taxon>
        <taxon>Asparagales</taxon>
        <taxon>Orchidaceae</taxon>
        <taxon>Epidendroideae</taxon>
        <taxon>Malaxideae</taxon>
        <taxon>Dendrobiinae</taxon>
        <taxon>Dendrobium</taxon>
    </lineage>
</organism>
<evidence type="ECO:0000256" key="3">
    <source>
        <dbReference type="ARBA" id="ARBA00006375"/>
    </source>
</evidence>
<keyword evidence="7" id="KW-0999">Mitochondrion inner membrane</keyword>
<evidence type="ECO:0008006" key="16">
    <source>
        <dbReference type="Google" id="ProtNLM"/>
    </source>
</evidence>
<evidence type="ECO:0000256" key="2">
    <source>
        <dbReference type="ARBA" id="ARBA00004273"/>
    </source>
</evidence>
<keyword evidence="15" id="KW-1185">Reference proteome</keyword>
<feature type="repeat" description="Solcar" evidence="12">
    <location>
        <begin position="225"/>
        <end position="308"/>
    </location>
</feature>
<dbReference type="InterPro" id="IPR050391">
    <property type="entry name" value="Mito_Metabolite_Transporter"/>
</dbReference>
<keyword evidence="5 12" id="KW-0812">Transmembrane</keyword>
<reference evidence="14 15" key="1">
    <citation type="journal article" date="2024" name="Plant Biotechnol. J.">
        <title>Dendrobium thyrsiflorum genome and its molecular insights into genes involved in important horticultural traits.</title>
        <authorList>
            <person name="Chen B."/>
            <person name="Wang J.Y."/>
            <person name="Zheng P.J."/>
            <person name="Li K.L."/>
            <person name="Liang Y.M."/>
            <person name="Chen X.F."/>
            <person name="Zhang C."/>
            <person name="Zhao X."/>
            <person name="He X."/>
            <person name="Zhang G.Q."/>
            <person name="Liu Z.J."/>
            <person name="Xu Q."/>
        </authorList>
    </citation>
    <scope>NUCLEOTIDE SEQUENCE [LARGE SCALE GENOMIC DNA]</scope>
    <source>
        <strain evidence="14">GZMU011</strain>
    </source>
</reference>
<evidence type="ECO:0000256" key="10">
    <source>
        <dbReference type="ARBA" id="ARBA00023128"/>
    </source>
</evidence>
<name>A0ABD0VPN3_DENTH</name>
<evidence type="ECO:0000256" key="9">
    <source>
        <dbReference type="ARBA" id="ARBA00023016"/>
    </source>
</evidence>
<evidence type="ECO:0000256" key="4">
    <source>
        <dbReference type="ARBA" id="ARBA00022448"/>
    </source>
</evidence>
<gene>
    <name evidence="14" type="ORF">M5K25_003270</name>
</gene>
<evidence type="ECO:0000256" key="1">
    <source>
        <dbReference type="ARBA" id="ARBA00004141"/>
    </source>
</evidence>
<dbReference type="EMBL" id="JANQDX010000003">
    <property type="protein sequence ID" value="KAL0927010.1"/>
    <property type="molecule type" value="Genomic_DNA"/>
</dbReference>
<evidence type="ECO:0000256" key="11">
    <source>
        <dbReference type="ARBA" id="ARBA00023136"/>
    </source>
</evidence>
<dbReference type="InterPro" id="IPR023395">
    <property type="entry name" value="MCP_dom_sf"/>
</dbReference>
<dbReference type="InterPro" id="IPR018108">
    <property type="entry name" value="MCP_transmembrane"/>
</dbReference>
<keyword evidence="8" id="KW-1133">Transmembrane helix</keyword>
<dbReference type="PANTHER" id="PTHR45618">
    <property type="entry name" value="MITOCHONDRIAL DICARBOXYLATE CARRIER-RELATED"/>
    <property type="match status" value="1"/>
</dbReference>
<keyword evidence="11 12" id="KW-0472">Membrane</keyword>
<accession>A0ABD0VPN3</accession>
<keyword evidence="10" id="KW-0496">Mitochondrion</keyword>
<evidence type="ECO:0000256" key="13">
    <source>
        <dbReference type="RuleBase" id="RU000488"/>
    </source>
</evidence>
<evidence type="ECO:0000256" key="6">
    <source>
        <dbReference type="ARBA" id="ARBA00022737"/>
    </source>
</evidence>
<dbReference type="PROSITE" id="PS50920">
    <property type="entry name" value="SOLCAR"/>
    <property type="match status" value="3"/>
</dbReference>
<comment type="similarity">
    <text evidence="3 13">Belongs to the mitochondrial carrier (TC 2.A.29) family.</text>
</comment>
<sequence>MVDTAARTEISFPGRFASSAIAACFAELCTIPLDTAKVRLQLQKKAVTGDAIAAPQYKGMLGTVATIAREEGLAALWKGIIPGLHRQCLYGGLRIGLYEPIKSVYVGDDFVGDISLSKKILAGLTTGAIAIAVASPTDLVKVRLQAEGKLPAGVPRCYSGALNAYHTIIRQEGLGALWTGLGPNIVRNAIINAAELASYDQVKQEWILTPVLLLITILKIPGFSDNMFTHLLAGLGAGLFAVCIGSPVDVVKSRMMGDSTYKSTLDCFIRTLKNEVATLRFTYKQKQGIRLLKRDVTPPDLQHLYKQTEGISDAQNGAPCSNGNQRSWTPLCFGPFAFYKGFFPNFGRLGSWNVIMFLTLEQNQSEKLQVADRFLMLSKTWIYVGYTTPLARSTSYLMLPASLIDLDNIPMRSTS</sequence>
<proteinExistence type="inferred from homology"/>
<evidence type="ECO:0000256" key="8">
    <source>
        <dbReference type="ARBA" id="ARBA00022989"/>
    </source>
</evidence>
<feature type="repeat" description="Solcar" evidence="12">
    <location>
        <begin position="10"/>
        <end position="104"/>
    </location>
</feature>
<comment type="caution">
    <text evidence="14">The sequence shown here is derived from an EMBL/GenBank/DDBJ whole genome shotgun (WGS) entry which is preliminary data.</text>
</comment>